<evidence type="ECO:0000313" key="3">
    <source>
        <dbReference type="Proteomes" id="UP001558613"/>
    </source>
</evidence>
<protein>
    <recommendedName>
        <fullName evidence="4">Secreted protein</fullName>
    </recommendedName>
</protein>
<comment type="caution">
    <text evidence="2">The sequence shown here is derived from an EMBL/GenBank/DDBJ whole genome shotgun (WGS) entry which is preliminary data.</text>
</comment>
<sequence length="111" mass="12414">MQIASVAITISVVGGLIEGDNKAECVHVSNFEFLVFQVRNANHTVARQTRKVFPPKLGLSQKVQTQMVHRRLALAPHSLDPKLSFITFPRRSEREKRRGVREGRGGLWGGP</sequence>
<proteinExistence type="predicted"/>
<reference evidence="2 3" key="1">
    <citation type="submission" date="2023-09" db="EMBL/GenBank/DDBJ databases">
        <authorList>
            <person name="Wang M."/>
        </authorList>
    </citation>
    <scope>NUCLEOTIDE SEQUENCE [LARGE SCALE GENOMIC DNA]</scope>
    <source>
        <strain evidence="2">GT-2023</strain>
        <tissue evidence="2">Liver</tissue>
    </source>
</reference>
<evidence type="ECO:0000256" key="1">
    <source>
        <dbReference type="SAM" id="MobiDB-lite"/>
    </source>
</evidence>
<name>A0ABR3LN55_9TELE</name>
<dbReference type="EMBL" id="JAYMGO010000020">
    <property type="protein sequence ID" value="KAL1253815.1"/>
    <property type="molecule type" value="Genomic_DNA"/>
</dbReference>
<organism evidence="2 3">
    <name type="scientific">Cirrhinus molitorella</name>
    <name type="common">mud carp</name>
    <dbReference type="NCBI Taxonomy" id="172907"/>
    <lineage>
        <taxon>Eukaryota</taxon>
        <taxon>Metazoa</taxon>
        <taxon>Chordata</taxon>
        <taxon>Craniata</taxon>
        <taxon>Vertebrata</taxon>
        <taxon>Euteleostomi</taxon>
        <taxon>Actinopterygii</taxon>
        <taxon>Neopterygii</taxon>
        <taxon>Teleostei</taxon>
        <taxon>Ostariophysi</taxon>
        <taxon>Cypriniformes</taxon>
        <taxon>Cyprinidae</taxon>
        <taxon>Labeoninae</taxon>
        <taxon>Labeonini</taxon>
        <taxon>Cirrhinus</taxon>
    </lineage>
</organism>
<dbReference type="Proteomes" id="UP001558613">
    <property type="component" value="Unassembled WGS sequence"/>
</dbReference>
<keyword evidence="3" id="KW-1185">Reference proteome</keyword>
<gene>
    <name evidence="2" type="ORF">QQF64_016044</name>
</gene>
<evidence type="ECO:0000313" key="2">
    <source>
        <dbReference type="EMBL" id="KAL1253815.1"/>
    </source>
</evidence>
<accession>A0ABR3LN55</accession>
<feature type="compositionally biased region" description="Basic and acidic residues" evidence="1">
    <location>
        <begin position="90"/>
        <end position="104"/>
    </location>
</feature>
<evidence type="ECO:0008006" key="4">
    <source>
        <dbReference type="Google" id="ProtNLM"/>
    </source>
</evidence>
<feature type="region of interest" description="Disordered" evidence="1">
    <location>
        <begin position="90"/>
        <end position="111"/>
    </location>
</feature>